<protein>
    <submittedName>
        <fullName evidence="1">Uncharacterized protein</fullName>
    </submittedName>
</protein>
<feature type="non-terminal residue" evidence="1">
    <location>
        <position position="1"/>
    </location>
</feature>
<evidence type="ECO:0000313" key="2">
    <source>
        <dbReference type="Proteomes" id="UP000219167"/>
    </source>
</evidence>
<organism evidence="1 2">
    <name type="scientific">Rhizobium subbaraonis</name>
    <dbReference type="NCBI Taxonomy" id="908946"/>
    <lineage>
        <taxon>Bacteria</taxon>
        <taxon>Pseudomonadati</taxon>
        <taxon>Pseudomonadota</taxon>
        <taxon>Alphaproteobacteria</taxon>
        <taxon>Hyphomicrobiales</taxon>
        <taxon>Rhizobiaceae</taxon>
        <taxon>Rhizobium/Agrobacterium group</taxon>
        <taxon>Rhizobium</taxon>
    </lineage>
</organism>
<keyword evidence="2" id="KW-1185">Reference proteome</keyword>
<dbReference type="AlphaFoldDB" id="A0A285V2T6"/>
<reference evidence="1 2" key="1">
    <citation type="submission" date="2017-08" db="EMBL/GenBank/DDBJ databases">
        <authorList>
            <person name="de Groot N.N."/>
        </authorList>
    </citation>
    <scope>NUCLEOTIDE SEQUENCE [LARGE SCALE GENOMIC DNA]</scope>
    <source>
        <strain evidence="1 2">JC85</strain>
    </source>
</reference>
<evidence type="ECO:0000313" key="1">
    <source>
        <dbReference type="EMBL" id="SOC48454.1"/>
    </source>
</evidence>
<name>A0A285V2T6_9HYPH</name>
<sequence length="176" mass="18631">FTGNRLMNNGTYGFDGAAQNNRNIVSGNICLGNATENIRVPGGALPIHNGNITDDPAGAYLYSRIIERGSNDNGEYVRFADGTQRCWKTAVHNASLGATTAADGAWTLPVSFVDDNYLVGTNCRNNTSAAGVRTAAQHFSASAVSDSSSSALWGIYNGGSTAATFRLDLFAEGRWR</sequence>
<gene>
    <name evidence="1" type="ORF">SAMN05892877_1705</name>
</gene>
<proteinExistence type="predicted"/>
<dbReference type="Proteomes" id="UP000219167">
    <property type="component" value="Unassembled WGS sequence"/>
</dbReference>
<accession>A0A285V2T6</accession>
<dbReference type="EMBL" id="OBQD01000070">
    <property type="protein sequence ID" value="SOC48454.1"/>
    <property type="molecule type" value="Genomic_DNA"/>
</dbReference>